<protein>
    <recommendedName>
        <fullName evidence="3">Lipoprotein</fullName>
    </recommendedName>
</protein>
<dbReference type="PROSITE" id="PS51257">
    <property type="entry name" value="PROKAR_LIPOPROTEIN"/>
    <property type="match status" value="1"/>
</dbReference>
<keyword evidence="2" id="KW-1185">Reference proteome</keyword>
<sequence>MLRRKEALAYWLVCGLSACARSHGEITPAPIPPEAFERATCRELSIMRAKAMRTLIYAELTQNHRYAEDRTRIFGVPTPMATIFGENREAEAARLKGETLALAAQIERAGCLERSR</sequence>
<organism evidence="1 2">
    <name type="scientific">Methylocystis parvus</name>
    <dbReference type="NCBI Taxonomy" id="134"/>
    <lineage>
        <taxon>Bacteria</taxon>
        <taxon>Pseudomonadati</taxon>
        <taxon>Pseudomonadota</taxon>
        <taxon>Alphaproteobacteria</taxon>
        <taxon>Hyphomicrobiales</taxon>
        <taxon>Methylocystaceae</taxon>
        <taxon>Methylocystis</taxon>
    </lineage>
</organism>
<evidence type="ECO:0000313" key="1">
    <source>
        <dbReference type="EMBL" id="QGM98011.1"/>
    </source>
</evidence>
<evidence type="ECO:0008006" key="3">
    <source>
        <dbReference type="Google" id="ProtNLM"/>
    </source>
</evidence>
<reference evidence="1 2" key="1">
    <citation type="submission" date="2019-09" db="EMBL/GenBank/DDBJ databases">
        <title>Isolation and complete genome sequencing of Methylocystis species.</title>
        <authorList>
            <person name="Rumah B.L."/>
            <person name="Stead C.E."/>
            <person name="Stevens B.C."/>
            <person name="Minton N.P."/>
            <person name="Grosse-Honebrink A."/>
            <person name="Zhang Y."/>
        </authorList>
    </citation>
    <scope>NUCLEOTIDE SEQUENCE [LARGE SCALE GENOMIC DNA]</scope>
    <source>
        <strain evidence="1 2">BRCS2</strain>
    </source>
</reference>
<accession>A0A6B8M501</accession>
<name>A0A6B8M501_9HYPH</name>
<evidence type="ECO:0000313" key="2">
    <source>
        <dbReference type="Proteomes" id="UP000422569"/>
    </source>
</evidence>
<proteinExistence type="predicted"/>
<dbReference type="Proteomes" id="UP000422569">
    <property type="component" value="Chromosome"/>
</dbReference>
<dbReference type="KEGG" id="mpar:F7D14_11335"/>
<dbReference type="EMBL" id="CP044331">
    <property type="protein sequence ID" value="QGM98011.1"/>
    <property type="molecule type" value="Genomic_DNA"/>
</dbReference>
<dbReference type="AlphaFoldDB" id="A0A6B8M501"/>
<gene>
    <name evidence="1" type="ORF">F7D14_11335</name>
</gene>
<dbReference type="RefSeq" id="WP_026016161.1">
    <property type="nucleotide sequence ID" value="NZ_CP044331.1"/>
</dbReference>